<evidence type="ECO:0000313" key="10">
    <source>
        <dbReference type="EMBL" id="MBU3065282.1"/>
    </source>
</evidence>
<dbReference type="Gene3D" id="1.10.540.10">
    <property type="entry name" value="Acyl-CoA dehydrogenase/oxidase, N-terminal domain"/>
    <property type="match status" value="1"/>
</dbReference>
<comment type="similarity">
    <text evidence="2 6">Belongs to the acyl-CoA dehydrogenase family.</text>
</comment>
<dbReference type="PANTHER" id="PTHR48083:SF1">
    <property type="entry name" value="DEHYDROGENASE, PUTATIVE (AFU_ORTHOLOGUE AFUA_7G06510)-RELATED"/>
    <property type="match status" value="1"/>
</dbReference>
<evidence type="ECO:0000256" key="5">
    <source>
        <dbReference type="ARBA" id="ARBA00023002"/>
    </source>
</evidence>
<dbReference type="SUPFAM" id="SSF56645">
    <property type="entry name" value="Acyl-CoA dehydrogenase NM domain-like"/>
    <property type="match status" value="1"/>
</dbReference>
<dbReference type="Proteomes" id="UP000733379">
    <property type="component" value="Unassembled WGS sequence"/>
</dbReference>
<dbReference type="Pfam" id="PF02770">
    <property type="entry name" value="Acyl-CoA_dh_M"/>
    <property type="match status" value="1"/>
</dbReference>
<dbReference type="InterPro" id="IPR046373">
    <property type="entry name" value="Acyl-CoA_Oxase/DH_mid-dom_sf"/>
</dbReference>
<evidence type="ECO:0000259" key="9">
    <source>
        <dbReference type="Pfam" id="PF02771"/>
    </source>
</evidence>
<evidence type="ECO:0000256" key="1">
    <source>
        <dbReference type="ARBA" id="ARBA00001974"/>
    </source>
</evidence>
<gene>
    <name evidence="10" type="ORF">KO481_27615</name>
</gene>
<proteinExistence type="inferred from homology"/>
<sequence length="406" mass="42348">MARGASGTVEIRHSRDSGAVVQGLVVDSPDQQLLREAVAQIAAKYGAEYFLERSRSGAKVGELWADLGAAGMLGVHLPAAHGGGGAGLTELSIVIEELAAHGIPLLLTVISPAICGSIIAAHGSPELARDWLPGLAEGSRKMAFALTEPDAGSNSHVLRTFARADGDGWILSGAKQFISAADEADALLVVARAIDVVDERRNPLSLFVVPSGAKGVTLHPLQTVVVSPDHQFTVFLDEVRLGPDALIGLPGRGLPQVFAGLNPERILASAISGGIGRYAIAKAVDYAKQRRVWSVPIAAHQGISHPLAECHIAVELARLATRSAAQQFDAGGDAAGAANMAKFAAAEASLRALDQAIQVHGGNGLTAEYGLAEMWFTARLMRTAPVSREMVLNYVGEHTLGLPASY</sequence>
<feature type="domain" description="Acyl-CoA dehydrogenase/oxidase C-terminal" evidence="7">
    <location>
        <begin position="251"/>
        <end position="397"/>
    </location>
</feature>
<dbReference type="Pfam" id="PF02771">
    <property type="entry name" value="Acyl-CoA_dh_N"/>
    <property type="match status" value="1"/>
</dbReference>
<dbReference type="InterPro" id="IPR009075">
    <property type="entry name" value="AcylCo_DH/oxidase_C"/>
</dbReference>
<evidence type="ECO:0000259" key="7">
    <source>
        <dbReference type="Pfam" id="PF00441"/>
    </source>
</evidence>
<evidence type="ECO:0000259" key="8">
    <source>
        <dbReference type="Pfam" id="PF02770"/>
    </source>
</evidence>
<feature type="domain" description="Acyl-CoA dehydrogenase/oxidase N-terminal" evidence="9">
    <location>
        <begin position="28"/>
        <end position="138"/>
    </location>
</feature>
<dbReference type="Pfam" id="PF00441">
    <property type="entry name" value="Acyl-CoA_dh_1"/>
    <property type="match status" value="1"/>
</dbReference>
<dbReference type="Gene3D" id="1.20.140.10">
    <property type="entry name" value="Butyryl-CoA Dehydrogenase, subunit A, domain 3"/>
    <property type="match status" value="1"/>
</dbReference>
<reference evidence="10 11" key="1">
    <citation type="submission" date="2021-06" db="EMBL/GenBank/DDBJ databases">
        <title>Actinomycetes sequencing.</title>
        <authorList>
            <person name="Shan Q."/>
        </authorList>
    </citation>
    <scope>NUCLEOTIDE SEQUENCE [LARGE SCALE GENOMIC DNA]</scope>
    <source>
        <strain evidence="10 11">NEAU-G5</strain>
    </source>
</reference>
<protein>
    <submittedName>
        <fullName evidence="10">Acyl-CoA dehydrogenase</fullName>
    </submittedName>
</protein>
<dbReference type="Gene3D" id="2.40.110.10">
    <property type="entry name" value="Butyryl-CoA Dehydrogenase, subunit A, domain 2"/>
    <property type="match status" value="1"/>
</dbReference>
<keyword evidence="3 6" id="KW-0285">Flavoprotein</keyword>
<keyword evidence="5 6" id="KW-0560">Oxidoreductase</keyword>
<evidence type="ECO:0000256" key="6">
    <source>
        <dbReference type="RuleBase" id="RU362125"/>
    </source>
</evidence>
<feature type="domain" description="Acyl-CoA oxidase/dehydrogenase middle" evidence="8">
    <location>
        <begin position="143"/>
        <end position="225"/>
    </location>
</feature>
<dbReference type="InterPro" id="IPR050741">
    <property type="entry name" value="Acyl-CoA_dehydrogenase"/>
</dbReference>
<dbReference type="CDD" id="cd00567">
    <property type="entry name" value="ACAD"/>
    <property type="match status" value="1"/>
</dbReference>
<evidence type="ECO:0000256" key="3">
    <source>
        <dbReference type="ARBA" id="ARBA00022630"/>
    </source>
</evidence>
<dbReference type="PANTHER" id="PTHR48083">
    <property type="entry name" value="MEDIUM-CHAIN SPECIFIC ACYL-COA DEHYDROGENASE, MITOCHONDRIAL-RELATED"/>
    <property type="match status" value="1"/>
</dbReference>
<dbReference type="SUPFAM" id="SSF47203">
    <property type="entry name" value="Acyl-CoA dehydrogenase C-terminal domain-like"/>
    <property type="match status" value="1"/>
</dbReference>
<comment type="cofactor">
    <cofactor evidence="1 6">
        <name>FAD</name>
        <dbReference type="ChEBI" id="CHEBI:57692"/>
    </cofactor>
</comment>
<dbReference type="EMBL" id="JAHKNI010000010">
    <property type="protein sequence ID" value="MBU3065282.1"/>
    <property type="molecule type" value="Genomic_DNA"/>
</dbReference>
<keyword evidence="4 6" id="KW-0274">FAD</keyword>
<dbReference type="InterPro" id="IPR009100">
    <property type="entry name" value="AcylCoA_DH/oxidase_NM_dom_sf"/>
</dbReference>
<dbReference type="InterPro" id="IPR006091">
    <property type="entry name" value="Acyl-CoA_Oxase/DH_mid-dom"/>
</dbReference>
<dbReference type="InterPro" id="IPR013786">
    <property type="entry name" value="AcylCoA_DH/ox_N"/>
</dbReference>
<keyword evidence="11" id="KW-1185">Reference proteome</keyword>
<accession>A0ABS6B4P9</accession>
<dbReference type="PIRSF" id="PIRSF016578">
    <property type="entry name" value="HsaA"/>
    <property type="match status" value="1"/>
</dbReference>
<evidence type="ECO:0000256" key="4">
    <source>
        <dbReference type="ARBA" id="ARBA00022827"/>
    </source>
</evidence>
<evidence type="ECO:0000313" key="11">
    <source>
        <dbReference type="Proteomes" id="UP000733379"/>
    </source>
</evidence>
<name>A0ABS6B4P9_9NOCA</name>
<organism evidence="10 11">
    <name type="scientific">Nocardia albiluteola</name>
    <dbReference type="NCBI Taxonomy" id="2842303"/>
    <lineage>
        <taxon>Bacteria</taxon>
        <taxon>Bacillati</taxon>
        <taxon>Actinomycetota</taxon>
        <taxon>Actinomycetes</taxon>
        <taxon>Mycobacteriales</taxon>
        <taxon>Nocardiaceae</taxon>
        <taxon>Nocardia</taxon>
    </lineage>
</organism>
<comment type="caution">
    <text evidence="10">The sequence shown here is derived from an EMBL/GenBank/DDBJ whole genome shotgun (WGS) entry which is preliminary data.</text>
</comment>
<dbReference type="InterPro" id="IPR036250">
    <property type="entry name" value="AcylCo_DH-like_C"/>
</dbReference>
<dbReference type="InterPro" id="IPR037069">
    <property type="entry name" value="AcylCoA_DH/ox_N_sf"/>
</dbReference>
<evidence type="ECO:0000256" key="2">
    <source>
        <dbReference type="ARBA" id="ARBA00009347"/>
    </source>
</evidence>